<proteinExistence type="predicted"/>
<evidence type="ECO:0000313" key="2">
    <source>
        <dbReference type="Proteomes" id="UP001597229"/>
    </source>
</evidence>
<dbReference type="Proteomes" id="UP001597229">
    <property type="component" value="Unassembled WGS sequence"/>
</dbReference>
<dbReference type="InterPro" id="IPR006522">
    <property type="entry name" value="Phage_virion_morphogenesis"/>
</dbReference>
<accession>A0ABW3W249</accession>
<comment type="caution">
    <text evidence="1">The sequence shown here is derived from an EMBL/GenBank/DDBJ whole genome shotgun (WGS) entry which is preliminary data.</text>
</comment>
<organism evidence="1 2">
    <name type="scientific">Nocardioides ginsengisoli</name>
    <dbReference type="NCBI Taxonomy" id="363868"/>
    <lineage>
        <taxon>Bacteria</taxon>
        <taxon>Bacillati</taxon>
        <taxon>Actinomycetota</taxon>
        <taxon>Actinomycetes</taxon>
        <taxon>Propionibacteriales</taxon>
        <taxon>Nocardioidaceae</taxon>
        <taxon>Nocardioides</taxon>
    </lineage>
</organism>
<protein>
    <submittedName>
        <fullName evidence="1">Phage virion morphogenesis protein</fullName>
    </submittedName>
</protein>
<reference evidence="2" key="1">
    <citation type="journal article" date="2019" name="Int. J. Syst. Evol. Microbiol.">
        <title>The Global Catalogue of Microorganisms (GCM) 10K type strain sequencing project: providing services to taxonomists for standard genome sequencing and annotation.</title>
        <authorList>
            <consortium name="The Broad Institute Genomics Platform"/>
            <consortium name="The Broad Institute Genome Sequencing Center for Infectious Disease"/>
            <person name="Wu L."/>
            <person name="Ma J."/>
        </authorList>
    </citation>
    <scope>NUCLEOTIDE SEQUENCE [LARGE SCALE GENOMIC DNA]</scope>
    <source>
        <strain evidence="2">CCUG 52478</strain>
    </source>
</reference>
<name>A0ABW3W249_9ACTN</name>
<dbReference type="Pfam" id="PF05069">
    <property type="entry name" value="Phage_tail_S"/>
    <property type="match status" value="1"/>
</dbReference>
<evidence type="ECO:0000313" key="1">
    <source>
        <dbReference type="EMBL" id="MFD1249131.1"/>
    </source>
</evidence>
<gene>
    <name evidence="1" type="ORF">ACFQ3F_15140</name>
</gene>
<dbReference type="EMBL" id="JBHTLX010000020">
    <property type="protein sequence ID" value="MFD1249131.1"/>
    <property type="molecule type" value="Genomic_DNA"/>
</dbReference>
<keyword evidence="2" id="KW-1185">Reference proteome</keyword>
<dbReference type="RefSeq" id="WP_379228831.1">
    <property type="nucleotide sequence ID" value="NZ_JBHTLX010000020.1"/>
</dbReference>
<sequence>MGMRISGVKTSADRLRAVAARASDPSPVINQLPRVFAEHVSKTFATNGASVAKPWHALTPQYRALKAKSGSPHTLVLTGRLKQSFAPGAPYNIDRRSKNRLVWGTKAPHARLHQIGSAGGQLPARPMLVVTPELRREVRRKVRAYIVEGRR</sequence>